<reference evidence="2" key="1">
    <citation type="submission" date="2017-08" db="EMBL/GenBank/DDBJ databases">
        <title>Draft genome sequence of Lactococcus sp. strain Rs-Y01, isolated from the gut of the lower termite Reticulitermes speratus.</title>
        <authorList>
            <person name="Ohkuma M."/>
            <person name="Yuki M."/>
        </authorList>
    </citation>
    <scope>NUCLEOTIDE SEQUENCE [LARGE SCALE GENOMIC DNA]</scope>
    <source>
        <strain evidence="2">Rs-Y01</strain>
    </source>
</reference>
<dbReference type="AlphaFoldDB" id="A0A224XAV8"/>
<proteinExistence type="predicted"/>
<organism evidence="1 2">
    <name type="scientific">Pseudolactococcus reticulitermitis</name>
    <dbReference type="NCBI Taxonomy" id="2025039"/>
    <lineage>
        <taxon>Bacteria</taxon>
        <taxon>Bacillati</taxon>
        <taxon>Bacillota</taxon>
        <taxon>Bacilli</taxon>
        <taxon>Lactobacillales</taxon>
        <taxon>Streptococcaceae</taxon>
        <taxon>Pseudolactococcus</taxon>
    </lineage>
</organism>
<keyword evidence="2" id="KW-1185">Reference proteome</keyword>
<evidence type="ECO:0000313" key="2">
    <source>
        <dbReference type="Proteomes" id="UP000218689"/>
    </source>
</evidence>
<protein>
    <submittedName>
        <fullName evidence="1">Uncharacterized protein</fullName>
    </submittedName>
</protein>
<sequence>MNTAELYEQLREKDETIAKLRKYMMAYTLAVDELHGAEGGQEIKALAKELLASRVEKWSK</sequence>
<evidence type="ECO:0000313" key="1">
    <source>
        <dbReference type="EMBL" id="GAX47284.1"/>
    </source>
</evidence>
<dbReference type="EMBL" id="BEDT01000002">
    <property type="protein sequence ID" value="GAX47284.1"/>
    <property type="molecule type" value="Genomic_DNA"/>
</dbReference>
<dbReference type="Proteomes" id="UP000218689">
    <property type="component" value="Unassembled WGS sequence"/>
</dbReference>
<name>A0A224XAV8_9LACT</name>
<comment type="caution">
    <text evidence="1">The sequence shown here is derived from an EMBL/GenBank/DDBJ whole genome shotgun (WGS) entry which is preliminary data.</text>
</comment>
<gene>
    <name evidence="1" type="ORF">RsY01_883</name>
</gene>
<accession>A0A224XAV8</accession>
<dbReference type="RefSeq" id="WP_094784349.1">
    <property type="nucleotide sequence ID" value="NZ_BEDT01000002.1"/>
</dbReference>